<keyword evidence="2" id="KW-1185">Reference proteome</keyword>
<proteinExistence type="predicted"/>
<comment type="caution">
    <text evidence="1">The sequence shown here is derived from an EMBL/GenBank/DDBJ whole genome shotgun (WGS) entry which is preliminary data.</text>
</comment>
<organism evidence="1 2">
    <name type="scientific">Deinococcus humi</name>
    <dbReference type="NCBI Taxonomy" id="662880"/>
    <lineage>
        <taxon>Bacteria</taxon>
        <taxon>Thermotogati</taxon>
        <taxon>Deinococcota</taxon>
        <taxon>Deinococci</taxon>
        <taxon>Deinococcales</taxon>
        <taxon>Deinococcaceae</taxon>
        <taxon>Deinococcus</taxon>
    </lineage>
</organism>
<evidence type="ECO:0000313" key="2">
    <source>
        <dbReference type="Proteomes" id="UP000552709"/>
    </source>
</evidence>
<sequence>MRRRPWTLLAQFRLADFRVTDTTSKRSWAATASAWEDLEAAQIMAGERFSHNLLYEAMWQGTPETVSAAGGRALMGKGSDPRGGYLV</sequence>
<protein>
    <submittedName>
        <fullName evidence="1">Uncharacterized protein</fullName>
    </submittedName>
</protein>
<dbReference type="AlphaFoldDB" id="A0A7W8ND39"/>
<evidence type="ECO:0000313" key="1">
    <source>
        <dbReference type="EMBL" id="MBB5362849.1"/>
    </source>
</evidence>
<accession>A0A7W8ND39</accession>
<reference evidence="1 2" key="1">
    <citation type="submission" date="2020-08" db="EMBL/GenBank/DDBJ databases">
        <title>Genomic Encyclopedia of Type Strains, Phase IV (KMG-IV): sequencing the most valuable type-strain genomes for metagenomic binning, comparative biology and taxonomic classification.</title>
        <authorList>
            <person name="Goeker M."/>
        </authorList>
    </citation>
    <scope>NUCLEOTIDE SEQUENCE [LARGE SCALE GENOMIC DNA]</scope>
    <source>
        <strain evidence="1 2">DSM 27939</strain>
    </source>
</reference>
<gene>
    <name evidence="1" type="ORF">HNQ08_001947</name>
</gene>
<dbReference type="EMBL" id="JACHFL010000004">
    <property type="protein sequence ID" value="MBB5362849.1"/>
    <property type="molecule type" value="Genomic_DNA"/>
</dbReference>
<dbReference type="RefSeq" id="WP_184130648.1">
    <property type="nucleotide sequence ID" value="NZ_JACHFL010000004.1"/>
</dbReference>
<dbReference type="Proteomes" id="UP000552709">
    <property type="component" value="Unassembled WGS sequence"/>
</dbReference>
<name>A0A7W8ND39_9DEIO</name>